<organism evidence="1">
    <name type="scientific">Arundo donax</name>
    <name type="common">Giant reed</name>
    <name type="synonym">Donax arundinaceus</name>
    <dbReference type="NCBI Taxonomy" id="35708"/>
    <lineage>
        <taxon>Eukaryota</taxon>
        <taxon>Viridiplantae</taxon>
        <taxon>Streptophyta</taxon>
        <taxon>Embryophyta</taxon>
        <taxon>Tracheophyta</taxon>
        <taxon>Spermatophyta</taxon>
        <taxon>Magnoliopsida</taxon>
        <taxon>Liliopsida</taxon>
        <taxon>Poales</taxon>
        <taxon>Poaceae</taxon>
        <taxon>PACMAD clade</taxon>
        <taxon>Arundinoideae</taxon>
        <taxon>Arundineae</taxon>
        <taxon>Arundo</taxon>
    </lineage>
</organism>
<proteinExistence type="predicted"/>
<evidence type="ECO:0000313" key="1">
    <source>
        <dbReference type="EMBL" id="JAE27359.1"/>
    </source>
</evidence>
<name>A0A0A9GUZ6_ARUDO</name>
<dbReference type="AlphaFoldDB" id="A0A0A9GUZ6"/>
<accession>A0A0A9GUZ6</accession>
<sequence>MGLKHPGRPQDCRCSQGLRFREIIC</sequence>
<dbReference type="EMBL" id="GBRH01170537">
    <property type="protein sequence ID" value="JAE27359.1"/>
    <property type="molecule type" value="Transcribed_RNA"/>
</dbReference>
<reference evidence="1" key="1">
    <citation type="submission" date="2014-09" db="EMBL/GenBank/DDBJ databases">
        <authorList>
            <person name="Magalhaes I.L.F."/>
            <person name="Oliveira U."/>
            <person name="Santos F.R."/>
            <person name="Vidigal T.H.D.A."/>
            <person name="Brescovit A.D."/>
            <person name="Santos A.J."/>
        </authorList>
    </citation>
    <scope>NUCLEOTIDE SEQUENCE</scope>
    <source>
        <tissue evidence="1">Shoot tissue taken approximately 20 cm above the soil surface</tissue>
    </source>
</reference>
<protein>
    <submittedName>
        <fullName evidence="1">Uncharacterized protein</fullName>
    </submittedName>
</protein>
<reference evidence="1" key="2">
    <citation type="journal article" date="2015" name="Data Brief">
        <title>Shoot transcriptome of the giant reed, Arundo donax.</title>
        <authorList>
            <person name="Barrero R.A."/>
            <person name="Guerrero F.D."/>
            <person name="Moolhuijzen P."/>
            <person name="Goolsby J.A."/>
            <person name="Tidwell J."/>
            <person name="Bellgard S.E."/>
            <person name="Bellgard M.I."/>
        </authorList>
    </citation>
    <scope>NUCLEOTIDE SEQUENCE</scope>
    <source>
        <tissue evidence="1">Shoot tissue taken approximately 20 cm above the soil surface</tissue>
    </source>
</reference>